<keyword evidence="1" id="KW-0812">Transmembrane</keyword>
<evidence type="ECO:0000313" key="2">
    <source>
        <dbReference type="EMBL" id="EMR50465.1"/>
    </source>
</evidence>
<feature type="transmembrane region" description="Helical" evidence="1">
    <location>
        <begin position="20"/>
        <end position="37"/>
    </location>
</feature>
<keyword evidence="1" id="KW-1133">Transmembrane helix</keyword>
<name>M7S635_SALDU</name>
<sequence>MGLMMKFWFRYTKVLPNLSANKHLMTILIVVIVSNIARNQTRTTTRSG</sequence>
<dbReference type="Proteomes" id="UP000013259">
    <property type="component" value="Unassembled WGS sequence"/>
</dbReference>
<gene>
    <name evidence="2" type="ORF">A670_04312</name>
</gene>
<proteinExistence type="predicted"/>
<dbReference type="HOGENOM" id="CLU_3157551_0_0_6"/>
<comment type="caution">
    <text evidence="2">The sequence shown here is derived from an EMBL/GenBank/DDBJ whole genome shotgun (WGS) entry which is preliminary data.</text>
</comment>
<evidence type="ECO:0000313" key="3">
    <source>
        <dbReference type="Proteomes" id="UP000013259"/>
    </source>
</evidence>
<organism evidence="2 3">
    <name type="scientific">Salmonella enterica subsp. enterica serovar Dublin str. UC16</name>
    <dbReference type="NCBI Taxonomy" id="1192688"/>
    <lineage>
        <taxon>Bacteria</taxon>
        <taxon>Pseudomonadati</taxon>
        <taxon>Pseudomonadota</taxon>
        <taxon>Gammaproteobacteria</taxon>
        <taxon>Enterobacterales</taxon>
        <taxon>Enterobacteriaceae</taxon>
        <taxon>Salmonella</taxon>
    </lineage>
</organism>
<accession>M7S635</accession>
<protein>
    <submittedName>
        <fullName evidence="2">Uncharacterized protein</fullName>
    </submittedName>
</protein>
<reference evidence="2 3" key="1">
    <citation type="submission" date="2013-02" db="EMBL/GenBank/DDBJ databases">
        <authorList>
            <person name="McClelland M."/>
            <person name="Porwollik S."/>
            <person name="Desai P."/>
            <person name="Cheng P."/>
            <person name="Wollam A."/>
            <person name="Pepin K."/>
            <person name="Bhonagiri V."/>
            <person name="Fulton L."/>
            <person name="Fulton R."/>
            <person name="Delehaunty K."/>
            <person name="Fronick C."/>
            <person name="Godfrey J."/>
            <person name="Waligorski J."/>
            <person name="Appelbaum E."/>
            <person name="Tomlinson C."/>
            <person name="Warren W."/>
            <person name="Sodergren E."/>
            <person name="Weinstock G."/>
            <person name="Wilson R.K."/>
        </authorList>
    </citation>
    <scope>NUCLEOTIDE SEQUENCE [LARGE SCALE GENOMIC DNA]</scope>
    <source>
        <strain evidence="2 3">UC16</strain>
    </source>
</reference>
<evidence type="ECO:0000256" key="1">
    <source>
        <dbReference type="SAM" id="Phobius"/>
    </source>
</evidence>
<dbReference type="EMBL" id="APMR01000120">
    <property type="protein sequence ID" value="EMR50465.1"/>
    <property type="molecule type" value="Genomic_DNA"/>
</dbReference>
<dbReference type="AlphaFoldDB" id="M7S635"/>
<keyword evidence="1" id="KW-0472">Membrane</keyword>